<dbReference type="InterPro" id="IPR003737">
    <property type="entry name" value="GlcNAc_PI_deacetylase-related"/>
</dbReference>
<name>A0A5Q0L548_9ACTN</name>
<dbReference type="PANTHER" id="PTHR12993">
    <property type="entry name" value="N-ACETYLGLUCOSAMINYL-PHOSPHATIDYLINOSITOL DE-N-ACETYLASE-RELATED"/>
    <property type="match status" value="1"/>
</dbReference>
<dbReference type="EMBL" id="CP045643">
    <property type="protein sequence ID" value="QFZ71998.1"/>
    <property type="molecule type" value="Genomic_DNA"/>
</dbReference>
<dbReference type="Pfam" id="PF02585">
    <property type="entry name" value="PIG-L"/>
    <property type="match status" value="1"/>
</dbReference>
<dbReference type="GO" id="GO:0016811">
    <property type="term" value="F:hydrolase activity, acting on carbon-nitrogen (but not peptide) bonds, in linear amides"/>
    <property type="evidence" value="ECO:0007669"/>
    <property type="project" value="TreeGrafter"/>
</dbReference>
<keyword evidence="3" id="KW-1185">Reference proteome</keyword>
<dbReference type="AlphaFoldDB" id="A0A5Q0L548"/>
<dbReference type="KEGG" id="sfy:GFH48_00765"/>
<dbReference type="Gene3D" id="3.40.50.10320">
    <property type="entry name" value="LmbE-like"/>
    <property type="match status" value="1"/>
</dbReference>
<dbReference type="InterPro" id="IPR024078">
    <property type="entry name" value="LmbE-like_dom_sf"/>
</dbReference>
<accession>A0A5Q0L548</accession>
<dbReference type="SUPFAM" id="SSF102588">
    <property type="entry name" value="LmbE-like"/>
    <property type="match status" value="1"/>
</dbReference>
<sequence>MNTTEIRRPTLMVVHAHPDDEASQTGGTLARYAAAGVRTVLVTCTDGAQGDAADGLKPGHHHHRPAEVAERRAHELTMSGVALGLSRIVRLDHADSGLPASPDDVDPRAFSRADGEPIVRQLEALMHEYQPDVVVTYPPNGLSYHPDHVRTHELTMAAFARLRAVGGFPVRGEAGTRPGRRLPKLYYIALSVSRLRAVRTRAEASLGSDVWTPPLEMGIDDDDVTTTVDISGFWHHKLRALAAHASQSDAQALLRILSLTGQENPVEEYVRADPPWTGGERESDLFQGVVRAS</sequence>
<reference evidence="2 3" key="1">
    <citation type="submission" date="2019-10" db="EMBL/GenBank/DDBJ databases">
        <title>A novel species.</title>
        <authorList>
            <person name="Gao J."/>
        </authorList>
    </citation>
    <scope>NUCLEOTIDE SEQUENCE [LARGE SCALE GENOMIC DNA]</scope>
    <source>
        <strain evidence="2 3">QMT-28</strain>
    </source>
</reference>
<evidence type="ECO:0000313" key="3">
    <source>
        <dbReference type="Proteomes" id="UP000326179"/>
    </source>
</evidence>
<dbReference type="PANTHER" id="PTHR12993:SF26">
    <property type="entry name" value="1D-MYO-INOSITOL 2-ACETAMIDO-2-DEOXY-ALPHA-D-GLUCOPYRANOSIDE DEACETYLASE"/>
    <property type="match status" value="1"/>
</dbReference>
<evidence type="ECO:0000256" key="1">
    <source>
        <dbReference type="ARBA" id="ARBA00022833"/>
    </source>
</evidence>
<proteinExistence type="predicted"/>
<organism evidence="2 3">
    <name type="scientific">Streptomyces fagopyri</name>
    <dbReference type="NCBI Taxonomy" id="2662397"/>
    <lineage>
        <taxon>Bacteria</taxon>
        <taxon>Bacillati</taxon>
        <taxon>Actinomycetota</taxon>
        <taxon>Actinomycetes</taxon>
        <taxon>Kitasatosporales</taxon>
        <taxon>Streptomycetaceae</taxon>
        <taxon>Streptomyces</taxon>
    </lineage>
</organism>
<dbReference type="Proteomes" id="UP000326179">
    <property type="component" value="Chromosome"/>
</dbReference>
<keyword evidence="1" id="KW-0862">Zinc</keyword>
<evidence type="ECO:0000313" key="2">
    <source>
        <dbReference type="EMBL" id="QFZ71998.1"/>
    </source>
</evidence>
<protein>
    <submittedName>
        <fullName evidence="2">GlcNAc-PI de-N-acetylase</fullName>
    </submittedName>
</protein>
<dbReference type="GO" id="GO:0016137">
    <property type="term" value="P:glycoside metabolic process"/>
    <property type="evidence" value="ECO:0007669"/>
    <property type="project" value="UniProtKB-ARBA"/>
</dbReference>
<gene>
    <name evidence="2" type="ORF">GFH48_00765</name>
</gene>